<evidence type="ECO:0000313" key="2">
    <source>
        <dbReference type="EMBL" id="MDH8677373.1"/>
    </source>
</evidence>
<dbReference type="EMBL" id="JARYZI010000002">
    <property type="protein sequence ID" value="MDH8677373.1"/>
    <property type="molecule type" value="Genomic_DNA"/>
</dbReference>
<dbReference type="Proteomes" id="UP001158045">
    <property type="component" value="Unassembled WGS sequence"/>
</dbReference>
<protein>
    <submittedName>
        <fullName evidence="2">Tryptophan transporter</fullName>
    </submittedName>
</protein>
<dbReference type="InterPro" id="IPR031360">
    <property type="entry name" value="TrpP"/>
</dbReference>
<proteinExistence type="predicted"/>
<evidence type="ECO:0000256" key="1">
    <source>
        <dbReference type="SAM" id="Phobius"/>
    </source>
</evidence>
<feature type="transmembrane region" description="Helical" evidence="1">
    <location>
        <begin position="132"/>
        <end position="155"/>
    </location>
</feature>
<accession>A0ABT6NAD2</accession>
<sequence length="170" mass="17880">MKIKNMILTSVLLAMGFVLHAIVPGFFGMKFDLLLTFMFIAIMINPSIKNTLLAGLLSGILTAMTTTFPGGQLPNMIDKVVTAFIVLALVKVLMNVKSDSVKSGIIGFVGTVSSGMIFLTSALLIVGLPAPLGILVTSIVVPTAIANTVITVIVYKTAVMALGTRKPVLD</sequence>
<feature type="transmembrane region" description="Helical" evidence="1">
    <location>
        <begin position="76"/>
        <end position="93"/>
    </location>
</feature>
<feature type="transmembrane region" description="Helical" evidence="1">
    <location>
        <begin position="105"/>
        <end position="126"/>
    </location>
</feature>
<keyword evidence="1" id="KW-1133">Transmembrane helix</keyword>
<gene>
    <name evidence="2" type="ORF">QE109_04390</name>
</gene>
<reference evidence="2 3" key="1">
    <citation type="submission" date="2023-04" db="EMBL/GenBank/DDBJ databases">
        <title>Fusibacter bizertensis strain WBS, isolated from littoral bottom sediments of the Arctic seas - biochemical and genomic analysis.</title>
        <authorList>
            <person name="Brioukhanov A.L."/>
        </authorList>
    </citation>
    <scope>NUCLEOTIDE SEQUENCE [LARGE SCALE GENOMIC DNA]</scope>
    <source>
        <strain evidence="2 3">WBS</strain>
    </source>
</reference>
<keyword evidence="1" id="KW-0472">Membrane</keyword>
<dbReference type="Pfam" id="PF17099">
    <property type="entry name" value="TrpP"/>
    <property type="match status" value="1"/>
</dbReference>
<keyword evidence="3" id="KW-1185">Reference proteome</keyword>
<dbReference type="RefSeq" id="WP_281093185.1">
    <property type="nucleotide sequence ID" value="NZ_JARYZI010000002.1"/>
</dbReference>
<comment type="caution">
    <text evidence="2">The sequence shown here is derived from an EMBL/GenBank/DDBJ whole genome shotgun (WGS) entry which is preliminary data.</text>
</comment>
<evidence type="ECO:0000313" key="3">
    <source>
        <dbReference type="Proteomes" id="UP001158045"/>
    </source>
</evidence>
<name>A0ABT6NAD2_9FIRM</name>
<organism evidence="2 3">
    <name type="scientific">Fusibacter bizertensis</name>
    <dbReference type="NCBI Taxonomy" id="1488331"/>
    <lineage>
        <taxon>Bacteria</taxon>
        <taxon>Bacillati</taxon>
        <taxon>Bacillota</taxon>
        <taxon>Clostridia</taxon>
        <taxon>Eubacteriales</taxon>
        <taxon>Eubacteriales Family XII. Incertae Sedis</taxon>
        <taxon>Fusibacter</taxon>
    </lineage>
</organism>
<keyword evidence="1" id="KW-0812">Transmembrane</keyword>